<organism evidence="1">
    <name type="scientific">Arundo donax</name>
    <name type="common">Giant reed</name>
    <name type="synonym">Donax arundinaceus</name>
    <dbReference type="NCBI Taxonomy" id="35708"/>
    <lineage>
        <taxon>Eukaryota</taxon>
        <taxon>Viridiplantae</taxon>
        <taxon>Streptophyta</taxon>
        <taxon>Embryophyta</taxon>
        <taxon>Tracheophyta</taxon>
        <taxon>Spermatophyta</taxon>
        <taxon>Magnoliopsida</taxon>
        <taxon>Liliopsida</taxon>
        <taxon>Poales</taxon>
        <taxon>Poaceae</taxon>
        <taxon>PACMAD clade</taxon>
        <taxon>Arundinoideae</taxon>
        <taxon>Arundineae</taxon>
        <taxon>Arundo</taxon>
    </lineage>
</organism>
<dbReference type="AlphaFoldDB" id="A0A0A9GKH2"/>
<dbReference type="EMBL" id="GBRH01176738">
    <property type="protein sequence ID" value="JAE21158.1"/>
    <property type="molecule type" value="Transcribed_RNA"/>
</dbReference>
<proteinExistence type="predicted"/>
<reference evidence="1" key="2">
    <citation type="journal article" date="2015" name="Data Brief">
        <title>Shoot transcriptome of the giant reed, Arundo donax.</title>
        <authorList>
            <person name="Barrero R.A."/>
            <person name="Guerrero F.D."/>
            <person name="Moolhuijzen P."/>
            <person name="Goolsby J.A."/>
            <person name="Tidwell J."/>
            <person name="Bellgard S.E."/>
            <person name="Bellgard M.I."/>
        </authorList>
    </citation>
    <scope>NUCLEOTIDE SEQUENCE</scope>
    <source>
        <tissue evidence="1">Shoot tissue taken approximately 20 cm above the soil surface</tissue>
    </source>
</reference>
<name>A0A0A9GKH2_ARUDO</name>
<evidence type="ECO:0000313" key="1">
    <source>
        <dbReference type="EMBL" id="JAE21158.1"/>
    </source>
</evidence>
<protein>
    <submittedName>
        <fullName evidence="1">Uncharacterized protein</fullName>
    </submittedName>
</protein>
<sequence>MSLDQVAERRRNLAQGEKHHIRTMNLRRYRIGHLPLSNPEKASESSRIEL</sequence>
<accession>A0A0A9GKH2</accession>
<reference evidence="1" key="1">
    <citation type="submission" date="2014-09" db="EMBL/GenBank/DDBJ databases">
        <authorList>
            <person name="Magalhaes I.L.F."/>
            <person name="Oliveira U."/>
            <person name="Santos F.R."/>
            <person name="Vidigal T.H.D.A."/>
            <person name="Brescovit A.D."/>
            <person name="Santos A.J."/>
        </authorList>
    </citation>
    <scope>NUCLEOTIDE SEQUENCE</scope>
    <source>
        <tissue evidence="1">Shoot tissue taken approximately 20 cm above the soil surface</tissue>
    </source>
</reference>